<keyword evidence="2 10" id="KW-0436">Ligase</keyword>
<dbReference type="NCBIfam" id="TIGR01143">
    <property type="entry name" value="murF"/>
    <property type="match status" value="1"/>
</dbReference>
<name>A0A545TDI0_9GAMM</name>
<dbReference type="AlphaFoldDB" id="A0A545TDI0"/>
<evidence type="ECO:0000256" key="6">
    <source>
        <dbReference type="ARBA" id="ARBA00022960"/>
    </source>
</evidence>
<evidence type="ECO:0000256" key="5">
    <source>
        <dbReference type="ARBA" id="ARBA00022840"/>
    </source>
</evidence>
<dbReference type="RefSeq" id="WP_142941894.1">
    <property type="nucleotide sequence ID" value="NZ_VIKR01000002.1"/>
</dbReference>
<dbReference type="Gene3D" id="3.40.1390.10">
    <property type="entry name" value="MurE/MurF, N-terminal domain"/>
    <property type="match status" value="1"/>
</dbReference>
<keyword evidence="9 10" id="KW-0961">Cell wall biogenesis/degradation</keyword>
<comment type="function">
    <text evidence="10 11">Involved in cell wall formation. Catalyzes the final step in the synthesis of UDP-N-acetylmuramoyl-pentapeptide, the precursor of murein.</text>
</comment>
<keyword evidence="4 10" id="KW-0547">Nucleotide-binding</keyword>
<evidence type="ECO:0000256" key="2">
    <source>
        <dbReference type="ARBA" id="ARBA00022598"/>
    </source>
</evidence>
<dbReference type="Proteomes" id="UP000317839">
    <property type="component" value="Unassembled WGS sequence"/>
</dbReference>
<evidence type="ECO:0000313" key="15">
    <source>
        <dbReference type="Proteomes" id="UP000317839"/>
    </source>
</evidence>
<comment type="catalytic activity">
    <reaction evidence="10 11">
        <text>D-alanyl-D-alanine + UDP-N-acetyl-alpha-D-muramoyl-L-alanyl-gamma-D-glutamyl-meso-2,6-diaminopimelate + ATP = UDP-N-acetyl-alpha-D-muramoyl-L-alanyl-gamma-D-glutamyl-meso-2,6-diaminopimeloyl-D-alanyl-D-alanine + ADP + phosphate + H(+)</text>
        <dbReference type="Rhea" id="RHEA:28374"/>
        <dbReference type="ChEBI" id="CHEBI:15378"/>
        <dbReference type="ChEBI" id="CHEBI:30616"/>
        <dbReference type="ChEBI" id="CHEBI:43474"/>
        <dbReference type="ChEBI" id="CHEBI:57822"/>
        <dbReference type="ChEBI" id="CHEBI:61386"/>
        <dbReference type="ChEBI" id="CHEBI:83905"/>
        <dbReference type="ChEBI" id="CHEBI:456216"/>
        <dbReference type="EC" id="6.3.2.10"/>
    </reaction>
</comment>
<evidence type="ECO:0000313" key="14">
    <source>
        <dbReference type="EMBL" id="TQV75278.1"/>
    </source>
</evidence>
<dbReference type="GO" id="GO:0047480">
    <property type="term" value="F:UDP-N-acetylmuramoyl-tripeptide-D-alanyl-D-alanine ligase activity"/>
    <property type="evidence" value="ECO:0007669"/>
    <property type="project" value="UniProtKB-UniRule"/>
</dbReference>
<keyword evidence="7 10" id="KW-0573">Peptidoglycan synthesis</keyword>
<dbReference type="GO" id="GO:0051301">
    <property type="term" value="P:cell division"/>
    <property type="evidence" value="ECO:0007669"/>
    <property type="project" value="UniProtKB-KW"/>
</dbReference>
<evidence type="ECO:0000259" key="13">
    <source>
        <dbReference type="Pfam" id="PF08245"/>
    </source>
</evidence>
<reference evidence="14 15" key="1">
    <citation type="submission" date="2019-06" db="EMBL/GenBank/DDBJ databases">
        <title>Draft genome of Aliikangiella marina GYP-15.</title>
        <authorList>
            <person name="Wang G."/>
        </authorList>
    </citation>
    <scope>NUCLEOTIDE SEQUENCE [LARGE SCALE GENOMIC DNA]</scope>
    <source>
        <strain evidence="14 15">GYP-15</strain>
    </source>
</reference>
<keyword evidence="1 10" id="KW-0963">Cytoplasm</keyword>
<evidence type="ECO:0000256" key="7">
    <source>
        <dbReference type="ARBA" id="ARBA00022984"/>
    </source>
</evidence>
<comment type="caution">
    <text evidence="14">The sequence shown here is derived from an EMBL/GenBank/DDBJ whole genome shotgun (WGS) entry which is preliminary data.</text>
</comment>
<gene>
    <name evidence="10" type="primary">murF</name>
    <name evidence="14" type="ORF">FLL45_10100</name>
</gene>
<dbReference type="GO" id="GO:0005737">
    <property type="term" value="C:cytoplasm"/>
    <property type="evidence" value="ECO:0007669"/>
    <property type="project" value="UniProtKB-SubCell"/>
</dbReference>
<dbReference type="InterPro" id="IPR013221">
    <property type="entry name" value="Mur_ligase_cen"/>
</dbReference>
<dbReference type="SUPFAM" id="SSF63418">
    <property type="entry name" value="MurE/MurF N-terminal domain"/>
    <property type="match status" value="1"/>
</dbReference>
<dbReference type="InterPro" id="IPR005863">
    <property type="entry name" value="UDP-N-AcMur_synth"/>
</dbReference>
<evidence type="ECO:0000256" key="1">
    <source>
        <dbReference type="ARBA" id="ARBA00022490"/>
    </source>
</evidence>
<proteinExistence type="inferred from homology"/>
<evidence type="ECO:0000256" key="11">
    <source>
        <dbReference type="RuleBase" id="RU004136"/>
    </source>
</evidence>
<keyword evidence="3 10" id="KW-0132">Cell division</keyword>
<dbReference type="EC" id="6.3.2.10" evidence="10 11"/>
<evidence type="ECO:0000256" key="3">
    <source>
        <dbReference type="ARBA" id="ARBA00022618"/>
    </source>
</evidence>
<dbReference type="Pfam" id="PF08245">
    <property type="entry name" value="Mur_ligase_M"/>
    <property type="match status" value="1"/>
</dbReference>
<comment type="pathway">
    <text evidence="10 11">Cell wall biogenesis; peptidoglycan biosynthesis.</text>
</comment>
<feature type="binding site" evidence="10">
    <location>
        <begin position="107"/>
        <end position="113"/>
    </location>
    <ligand>
        <name>ATP</name>
        <dbReference type="ChEBI" id="CHEBI:30616"/>
    </ligand>
</feature>
<keyword evidence="8 10" id="KW-0131">Cell cycle</keyword>
<feature type="domain" description="Mur ligase central" evidence="13">
    <location>
        <begin position="105"/>
        <end position="292"/>
    </location>
</feature>
<protein>
    <recommendedName>
        <fullName evidence="10 11">UDP-N-acetylmuramoyl-tripeptide--D-alanyl-D-alanine ligase</fullName>
        <ecNumber evidence="10 11">6.3.2.10</ecNumber>
    </recommendedName>
    <alternativeName>
        <fullName evidence="10">D-alanyl-D-alanine-adding enzyme</fullName>
    </alternativeName>
</protein>
<dbReference type="EMBL" id="VIKR01000002">
    <property type="protein sequence ID" value="TQV75278.1"/>
    <property type="molecule type" value="Genomic_DNA"/>
</dbReference>
<evidence type="ECO:0000256" key="4">
    <source>
        <dbReference type="ARBA" id="ARBA00022741"/>
    </source>
</evidence>
<dbReference type="GO" id="GO:0008766">
    <property type="term" value="F:UDP-N-acetylmuramoylalanyl-D-glutamyl-2,6-diaminopimelate-D-alanyl-D-alanine ligase activity"/>
    <property type="evidence" value="ECO:0007669"/>
    <property type="project" value="RHEA"/>
</dbReference>
<dbReference type="InterPro" id="IPR051046">
    <property type="entry name" value="MurCDEF_CellWall_CoF430Synth"/>
</dbReference>
<organism evidence="14 15">
    <name type="scientific">Aliikangiella marina</name>
    <dbReference type="NCBI Taxonomy" id="1712262"/>
    <lineage>
        <taxon>Bacteria</taxon>
        <taxon>Pseudomonadati</taxon>
        <taxon>Pseudomonadota</taxon>
        <taxon>Gammaproteobacteria</taxon>
        <taxon>Oceanospirillales</taxon>
        <taxon>Pleioneaceae</taxon>
        <taxon>Aliikangiella</taxon>
    </lineage>
</organism>
<keyword evidence="15" id="KW-1185">Reference proteome</keyword>
<dbReference type="Pfam" id="PF02875">
    <property type="entry name" value="Mur_ligase_C"/>
    <property type="match status" value="1"/>
</dbReference>
<dbReference type="GO" id="GO:0071555">
    <property type="term" value="P:cell wall organization"/>
    <property type="evidence" value="ECO:0007669"/>
    <property type="project" value="UniProtKB-KW"/>
</dbReference>
<dbReference type="Gene3D" id="3.90.190.20">
    <property type="entry name" value="Mur ligase, C-terminal domain"/>
    <property type="match status" value="1"/>
</dbReference>
<dbReference type="OrthoDB" id="9801978at2"/>
<feature type="domain" description="Mur ligase C-terminal" evidence="12">
    <location>
        <begin position="314"/>
        <end position="433"/>
    </location>
</feature>
<keyword evidence="6 10" id="KW-0133">Cell shape</keyword>
<accession>A0A545TDI0</accession>
<dbReference type="SUPFAM" id="SSF53244">
    <property type="entry name" value="MurD-like peptide ligases, peptide-binding domain"/>
    <property type="match status" value="1"/>
</dbReference>
<dbReference type="GO" id="GO:0009252">
    <property type="term" value="P:peptidoglycan biosynthetic process"/>
    <property type="evidence" value="ECO:0007669"/>
    <property type="project" value="UniProtKB-UniRule"/>
</dbReference>
<evidence type="ECO:0000256" key="10">
    <source>
        <dbReference type="HAMAP-Rule" id="MF_02019"/>
    </source>
</evidence>
<comment type="subcellular location">
    <subcellularLocation>
        <location evidence="10 11">Cytoplasm</location>
    </subcellularLocation>
</comment>
<dbReference type="HAMAP" id="MF_02019">
    <property type="entry name" value="MurF"/>
    <property type="match status" value="1"/>
</dbReference>
<dbReference type="Gene3D" id="3.40.1190.10">
    <property type="entry name" value="Mur-like, catalytic domain"/>
    <property type="match status" value="1"/>
</dbReference>
<dbReference type="InterPro" id="IPR035911">
    <property type="entry name" value="MurE/MurF_N"/>
</dbReference>
<dbReference type="SUPFAM" id="SSF53623">
    <property type="entry name" value="MurD-like peptide ligases, catalytic domain"/>
    <property type="match status" value="1"/>
</dbReference>
<dbReference type="InterPro" id="IPR004101">
    <property type="entry name" value="Mur_ligase_C"/>
</dbReference>
<evidence type="ECO:0000259" key="12">
    <source>
        <dbReference type="Pfam" id="PF02875"/>
    </source>
</evidence>
<dbReference type="InterPro" id="IPR036615">
    <property type="entry name" value="Mur_ligase_C_dom_sf"/>
</dbReference>
<dbReference type="PANTHER" id="PTHR43024:SF1">
    <property type="entry name" value="UDP-N-ACETYLMURAMOYL-TRIPEPTIDE--D-ALANYL-D-ALANINE LIGASE"/>
    <property type="match status" value="1"/>
</dbReference>
<sequence>MIEATLSQISEAIGGQLVGDDLLVSRVYTDSRDVCDKGLFVALKGPNFDAHNFLAKVKEQGGEAAVVEQRSAVDISQIIVKDTRIALGQIAKFNRSRLKAKFAAITGSNGKTTVKEMLASILQNVGETYATQGNFNNEIGAPLTLLQMNESHEFGVIELGANHAGEIDYTASITQPDVAVINNVAGAHLEGFGDLQGVARAKGEIYTQLNADGVAIVNNDDDFAAYWAPRIKQKMIKYSMKGDGDLLAKNISLDENLKPSFDLDYMGKSQRVNLSLAGEHNVNNALSAAGCALALGVSLENIAIGLSQAPHVTGRLMIEELDNGCRLIDDTYNANLDSMRAAINVLASYSGRRILVVGDMAELGEYGRQSHEEIGQIANQAKLDALYSCGVLTQFSHSRFDGEGKHFTNQNELIKQLKQEANANTTILCKGSRSAHMERVIQALMDDSETKNESVASPEGEK</sequence>
<dbReference type="UniPathway" id="UPA00219"/>
<dbReference type="GO" id="GO:0005524">
    <property type="term" value="F:ATP binding"/>
    <property type="evidence" value="ECO:0007669"/>
    <property type="project" value="UniProtKB-UniRule"/>
</dbReference>
<evidence type="ECO:0000256" key="8">
    <source>
        <dbReference type="ARBA" id="ARBA00023306"/>
    </source>
</evidence>
<dbReference type="GO" id="GO:0008360">
    <property type="term" value="P:regulation of cell shape"/>
    <property type="evidence" value="ECO:0007669"/>
    <property type="project" value="UniProtKB-KW"/>
</dbReference>
<dbReference type="InterPro" id="IPR036565">
    <property type="entry name" value="Mur-like_cat_sf"/>
</dbReference>
<dbReference type="PANTHER" id="PTHR43024">
    <property type="entry name" value="UDP-N-ACETYLMURAMOYL-TRIPEPTIDE--D-ALANYL-D-ALANINE LIGASE"/>
    <property type="match status" value="1"/>
</dbReference>
<evidence type="ECO:0000256" key="9">
    <source>
        <dbReference type="ARBA" id="ARBA00023316"/>
    </source>
</evidence>
<keyword evidence="5 10" id="KW-0067">ATP-binding</keyword>
<comment type="similarity">
    <text evidence="10">Belongs to the MurCDEF family. MurF subfamily.</text>
</comment>